<comment type="caution">
    <text evidence="2">The sequence shown here is derived from an EMBL/GenBank/DDBJ whole genome shotgun (WGS) entry which is preliminary data.</text>
</comment>
<evidence type="ECO:0000256" key="1">
    <source>
        <dbReference type="SAM" id="MobiDB-lite"/>
    </source>
</evidence>
<keyword evidence="3" id="KW-1185">Reference proteome</keyword>
<reference evidence="2" key="1">
    <citation type="submission" date="2022-07" db="EMBL/GenBank/DDBJ databases">
        <title>Phylogenomic reconstructions and comparative analyses of Kickxellomycotina fungi.</title>
        <authorList>
            <person name="Reynolds N.K."/>
            <person name="Stajich J.E."/>
            <person name="Barry K."/>
            <person name="Grigoriev I.V."/>
            <person name="Crous P."/>
            <person name="Smith M.E."/>
        </authorList>
    </citation>
    <scope>NUCLEOTIDE SEQUENCE</scope>
    <source>
        <strain evidence="2">NBRC 105414</strain>
    </source>
</reference>
<protein>
    <submittedName>
        <fullName evidence="2">Uncharacterized protein</fullName>
    </submittedName>
</protein>
<proteinExistence type="predicted"/>
<name>A0A9W8HAI9_9FUNG</name>
<accession>A0A9W8HAI9</accession>
<feature type="region of interest" description="Disordered" evidence="1">
    <location>
        <begin position="29"/>
        <end position="62"/>
    </location>
</feature>
<dbReference type="EMBL" id="JANBUL010000274">
    <property type="protein sequence ID" value="KAJ2777699.1"/>
    <property type="molecule type" value="Genomic_DNA"/>
</dbReference>
<dbReference type="AlphaFoldDB" id="A0A9W8HAI9"/>
<gene>
    <name evidence="2" type="ORF">H4R18_005010</name>
</gene>
<organism evidence="2 3">
    <name type="scientific">Coemansia javaensis</name>
    <dbReference type="NCBI Taxonomy" id="2761396"/>
    <lineage>
        <taxon>Eukaryota</taxon>
        <taxon>Fungi</taxon>
        <taxon>Fungi incertae sedis</taxon>
        <taxon>Zoopagomycota</taxon>
        <taxon>Kickxellomycotina</taxon>
        <taxon>Kickxellomycetes</taxon>
        <taxon>Kickxellales</taxon>
        <taxon>Kickxellaceae</taxon>
        <taxon>Coemansia</taxon>
    </lineage>
</organism>
<evidence type="ECO:0000313" key="3">
    <source>
        <dbReference type="Proteomes" id="UP001140217"/>
    </source>
</evidence>
<evidence type="ECO:0000313" key="2">
    <source>
        <dbReference type="EMBL" id="KAJ2777699.1"/>
    </source>
</evidence>
<dbReference type="Proteomes" id="UP001140217">
    <property type="component" value="Unassembled WGS sequence"/>
</dbReference>
<dbReference type="OrthoDB" id="5573720at2759"/>
<sequence>MRLAPRIGPGLAGRRYHRAGARKELANVPLSSWKPGGAPPSPHSEPGTLGPRRAHGPPVGPFTGNAQHIYADAVWRHVPAGTELEAALKKQPLSRAGIRFNPWSLVLELLDDPRLEYTAGGGGGGGGAKALLAAIVRLGWSAPRDVLNTRANLARYLMNRGVFGARAQAQGGGHSALTAAQAMALSQMQWPRQIAERYAARLSVPAAAALRGADSAQAGEWRRTWLAVSVGMLELRTAFVLRRVLFNVRMTPAEQTALVMRGALEHAPGLALNAILAWRGNLAHILAPRERLALDAACFGSAEAARRTVAQAWQLYDWLVHACPHRPAHAPTMVPKYFSPGLAPRDPAVKCAWTTPAASLYRVLCKFDAWDEAARAHSALPDGTDRRLLERYAALLQARRQHSGAAA</sequence>